<organism evidence="1 2">
    <name type="scientific">Plastorhodobacter daqingensis</name>
    <dbReference type="NCBI Taxonomy" id="1387281"/>
    <lineage>
        <taxon>Bacteria</taxon>
        <taxon>Pseudomonadati</taxon>
        <taxon>Pseudomonadota</taxon>
        <taxon>Alphaproteobacteria</taxon>
        <taxon>Rhodobacterales</taxon>
        <taxon>Paracoccaceae</taxon>
        <taxon>Plastorhodobacter</taxon>
    </lineage>
</organism>
<dbReference type="EMBL" id="JBHTFQ010000012">
    <property type="protein sequence ID" value="MFC7705976.1"/>
    <property type="molecule type" value="Genomic_DNA"/>
</dbReference>
<comment type="caution">
    <text evidence="1">The sequence shown here is derived from an EMBL/GenBank/DDBJ whole genome shotgun (WGS) entry which is preliminary data.</text>
</comment>
<accession>A0ABW2UPQ3</accession>
<dbReference type="Proteomes" id="UP001596516">
    <property type="component" value="Unassembled WGS sequence"/>
</dbReference>
<evidence type="ECO:0008006" key="3">
    <source>
        <dbReference type="Google" id="ProtNLM"/>
    </source>
</evidence>
<reference evidence="2" key="1">
    <citation type="journal article" date="2019" name="Int. J. Syst. Evol. Microbiol.">
        <title>The Global Catalogue of Microorganisms (GCM) 10K type strain sequencing project: providing services to taxonomists for standard genome sequencing and annotation.</title>
        <authorList>
            <consortium name="The Broad Institute Genomics Platform"/>
            <consortium name="The Broad Institute Genome Sequencing Center for Infectious Disease"/>
            <person name="Wu L."/>
            <person name="Ma J."/>
        </authorList>
    </citation>
    <scope>NUCLEOTIDE SEQUENCE [LARGE SCALE GENOMIC DNA]</scope>
    <source>
        <strain evidence="2">CGMCC 1.12750</strain>
    </source>
</reference>
<evidence type="ECO:0000313" key="1">
    <source>
        <dbReference type="EMBL" id="MFC7705976.1"/>
    </source>
</evidence>
<keyword evidence="2" id="KW-1185">Reference proteome</keyword>
<sequence>MRLFRTGLIAVPLVLVAGTVGAFMIFGLTANRDHIGSPNAAETFVAGDVAGGRLLVAVEDGQAYAFDITVWFESNDGSNDATLIPPSVSMTMVGHDMGRTPVQMFRRSDGTWRGTGSFPMGGRWRFQIALDGEIVRLDHTAR</sequence>
<proteinExistence type="predicted"/>
<protein>
    <recommendedName>
        <fullName evidence="3">YtkA-like domain-containing protein</fullName>
    </recommendedName>
</protein>
<dbReference type="RefSeq" id="WP_377406456.1">
    <property type="nucleotide sequence ID" value="NZ_JBHTFQ010000012.1"/>
</dbReference>
<evidence type="ECO:0000313" key="2">
    <source>
        <dbReference type="Proteomes" id="UP001596516"/>
    </source>
</evidence>
<name>A0ABW2UPQ3_9RHOB</name>
<gene>
    <name evidence="1" type="ORF">ACFQXB_17475</name>
</gene>